<protein>
    <recommendedName>
        <fullName evidence="7">Reverse transcriptase RNase H-like domain-containing protein</fullName>
    </recommendedName>
</protein>
<comment type="caution">
    <text evidence="8">The sequence shown here is derived from an EMBL/GenBank/DDBJ whole genome shotgun (WGS) entry which is preliminary data.</text>
</comment>
<dbReference type="GO" id="GO:0004519">
    <property type="term" value="F:endonuclease activity"/>
    <property type="evidence" value="ECO:0007669"/>
    <property type="project" value="UniProtKB-KW"/>
</dbReference>
<reference evidence="8" key="1">
    <citation type="submission" date="2021-03" db="EMBL/GenBank/DDBJ databases">
        <title>Draft genome sequence of rust myrtle Austropuccinia psidii MF-1, a brazilian biotype.</title>
        <authorList>
            <person name="Quecine M.C."/>
            <person name="Pachon D.M.R."/>
            <person name="Bonatelli M.L."/>
            <person name="Correr F.H."/>
            <person name="Franceschini L.M."/>
            <person name="Leite T.F."/>
            <person name="Margarido G.R.A."/>
            <person name="Almeida C.A."/>
            <person name="Ferrarezi J.A."/>
            <person name="Labate C.A."/>
        </authorList>
    </citation>
    <scope>NUCLEOTIDE SEQUENCE</scope>
    <source>
        <strain evidence="8">MF-1</strain>
    </source>
</reference>
<keyword evidence="3" id="KW-0540">Nuclease</keyword>
<evidence type="ECO:0000313" key="9">
    <source>
        <dbReference type="Proteomes" id="UP000765509"/>
    </source>
</evidence>
<name>A0A9Q3BWU0_9BASI</name>
<dbReference type="Pfam" id="PF17917">
    <property type="entry name" value="RT_RNaseH"/>
    <property type="match status" value="1"/>
</dbReference>
<keyword evidence="2" id="KW-0548">Nucleotidyltransferase</keyword>
<accession>A0A9Q3BWU0</accession>
<proteinExistence type="predicted"/>
<keyword evidence="1" id="KW-0808">Transferase</keyword>
<keyword evidence="4" id="KW-0255">Endonuclease</keyword>
<evidence type="ECO:0000256" key="3">
    <source>
        <dbReference type="ARBA" id="ARBA00022722"/>
    </source>
</evidence>
<dbReference type="EMBL" id="AVOT02003593">
    <property type="protein sequence ID" value="MBW0473956.1"/>
    <property type="molecule type" value="Genomic_DNA"/>
</dbReference>
<evidence type="ECO:0000256" key="2">
    <source>
        <dbReference type="ARBA" id="ARBA00022695"/>
    </source>
</evidence>
<dbReference type="Proteomes" id="UP000765509">
    <property type="component" value="Unassembled WGS sequence"/>
</dbReference>
<evidence type="ECO:0000256" key="1">
    <source>
        <dbReference type="ARBA" id="ARBA00022679"/>
    </source>
</evidence>
<evidence type="ECO:0000256" key="4">
    <source>
        <dbReference type="ARBA" id="ARBA00022759"/>
    </source>
</evidence>
<sequence>MEFLLLVWALEKLHYYLDGTVFDVITDCNASRSLLNMKTPTRHMLRWQISIQEYRGNLTIAQKSQSIYKNEYGLSRWAPENTPESPAWVQHEENSIEEICVTDIGTEFFNKFKESYKIEKSCHILCHLLMTDCKETSLSTKLYEIWTKAYDEGRVNILDGILYHTTKHTCVMTLTDRASMNTILHECYDSVVL</sequence>
<feature type="domain" description="Reverse transcriptase RNase H-like" evidence="7">
    <location>
        <begin position="2"/>
        <end position="54"/>
    </location>
</feature>
<dbReference type="GO" id="GO:0016787">
    <property type="term" value="F:hydrolase activity"/>
    <property type="evidence" value="ECO:0007669"/>
    <property type="project" value="UniProtKB-KW"/>
</dbReference>
<gene>
    <name evidence="8" type="ORF">O181_013671</name>
</gene>
<keyword evidence="5" id="KW-0378">Hydrolase</keyword>
<dbReference type="GO" id="GO:0003964">
    <property type="term" value="F:RNA-directed DNA polymerase activity"/>
    <property type="evidence" value="ECO:0007669"/>
    <property type="project" value="UniProtKB-KW"/>
</dbReference>
<dbReference type="AlphaFoldDB" id="A0A9Q3BWU0"/>
<keyword evidence="6" id="KW-0695">RNA-directed DNA polymerase</keyword>
<dbReference type="InterPro" id="IPR041373">
    <property type="entry name" value="RT_RNaseH"/>
</dbReference>
<evidence type="ECO:0000256" key="5">
    <source>
        <dbReference type="ARBA" id="ARBA00022801"/>
    </source>
</evidence>
<organism evidence="8 9">
    <name type="scientific">Austropuccinia psidii MF-1</name>
    <dbReference type="NCBI Taxonomy" id="1389203"/>
    <lineage>
        <taxon>Eukaryota</taxon>
        <taxon>Fungi</taxon>
        <taxon>Dikarya</taxon>
        <taxon>Basidiomycota</taxon>
        <taxon>Pucciniomycotina</taxon>
        <taxon>Pucciniomycetes</taxon>
        <taxon>Pucciniales</taxon>
        <taxon>Sphaerophragmiaceae</taxon>
        <taxon>Austropuccinia</taxon>
    </lineage>
</organism>
<keyword evidence="9" id="KW-1185">Reference proteome</keyword>
<evidence type="ECO:0000313" key="8">
    <source>
        <dbReference type="EMBL" id="MBW0473956.1"/>
    </source>
</evidence>
<evidence type="ECO:0000256" key="6">
    <source>
        <dbReference type="ARBA" id="ARBA00022918"/>
    </source>
</evidence>
<evidence type="ECO:0000259" key="7">
    <source>
        <dbReference type="Pfam" id="PF17917"/>
    </source>
</evidence>